<dbReference type="InterPro" id="IPR002213">
    <property type="entry name" value="UDP_glucos_trans"/>
</dbReference>
<name>A0A5C1DK71_9NEIS</name>
<evidence type="ECO:0000259" key="2">
    <source>
        <dbReference type="Pfam" id="PF06722"/>
    </source>
</evidence>
<dbReference type="EMBL" id="CP043473">
    <property type="protein sequence ID" value="QEL57156.1"/>
    <property type="molecule type" value="Genomic_DNA"/>
</dbReference>
<dbReference type="GO" id="GO:0005975">
    <property type="term" value="P:carbohydrate metabolic process"/>
    <property type="evidence" value="ECO:0007669"/>
    <property type="project" value="InterPro"/>
</dbReference>
<dbReference type="GO" id="GO:0008194">
    <property type="term" value="F:UDP-glycosyltransferase activity"/>
    <property type="evidence" value="ECO:0007669"/>
    <property type="project" value="InterPro"/>
</dbReference>
<dbReference type="Pfam" id="PF06722">
    <property type="entry name" value="EryCIII-like_C"/>
    <property type="match status" value="1"/>
</dbReference>
<evidence type="ECO:0000313" key="3">
    <source>
        <dbReference type="EMBL" id="QEL57156.1"/>
    </source>
</evidence>
<dbReference type="GO" id="GO:0033072">
    <property type="term" value="P:vancomycin biosynthetic process"/>
    <property type="evidence" value="ECO:0007669"/>
    <property type="project" value="UniProtKB-ARBA"/>
</dbReference>
<dbReference type="KEGG" id="chrm:FYK34_17120"/>
<proteinExistence type="predicted"/>
<dbReference type="CDD" id="cd03784">
    <property type="entry name" value="GT1_Gtf-like"/>
    <property type="match status" value="1"/>
</dbReference>
<dbReference type="InterPro" id="IPR050426">
    <property type="entry name" value="Glycosyltransferase_28"/>
</dbReference>
<keyword evidence="3" id="KW-0808">Transferase</keyword>
<sequence length="445" mass="48081">MHSGGVMDRHDRQQETGEGATPLWVLACSGTGGDILPFIDLGRQLAARGHRVRLLAPAYHADWVRRHGLECEGFGTEQAFQACLDNPDLWDERKGFGVVWQSVAPHLRVLLELAARESGRCALICHPILLPAAHLAKAVYPQLQVAALYLSPSGLCSSHDMPALGSLAVPAWLPLSWKRQLWRWAFRLALDPVALPAINAARRERSLPALDSFQRLLSETPDRVFGLFPSWFAAPQPDWPDACQALGFPPPPTVDADALSASVLDFLAAGPAPIVFTPGTGHRHARPYFEAALAALAAVGRRGIFITPYRDQVPADLPAHVLWQSHAPFAALLPRAAAVVHHGGVGTCAEAFRAGVPQLICPYAFDQFDNAWRARRLGVAEVILARKLKAQAMLAALRRLLASEDVARACARVAKLAQAESAAQAQRLEQAMGMAERPASAAVPA</sequence>
<feature type="domain" description="Glycosyltransferase family 28 N-terminal" evidence="1">
    <location>
        <begin position="25"/>
        <end position="78"/>
    </location>
</feature>
<reference evidence="3 4" key="1">
    <citation type="submission" date="2019-08" db="EMBL/GenBank/DDBJ databases">
        <title>Chromobacterium paludis, a novel bacterium isolated from a Maryland marsh pond.</title>
        <authorList>
            <person name="Blackburn M.B."/>
            <person name="Gundersen-Rindal D.E."/>
        </authorList>
    </citation>
    <scope>NUCLEOTIDE SEQUENCE [LARGE SCALE GENOMIC DNA]</scope>
    <source>
        <strain evidence="4">IIBBL 257-1</strain>
    </source>
</reference>
<gene>
    <name evidence="3" type="ORF">FYK34_17120</name>
</gene>
<dbReference type="Pfam" id="PF03033">
    <property type="entry name" value="Glyco_transf_28"/>
    <property type="match status" value="1"/>
</dbReference>
<dbReference type="PANTHER" id="PTHR48050:SF13">
    <property type="entry name" value="STEROL 3-BETA-GLUCOSYLTRANSFERASE UGT80A2"/>
    <property type="match status" value="1"/>
</dbReference>
<dbReference type="InterPro" id="IPR010610">
    <property type="entry name" value="EryCIII-like_C"/>
</dbReference>
<dbReference type="PANTHER" id="PTHR48050">
    <property type="entry name" value="STEROL 3-BETA-GLUCOSYLTRANSFERASE"/>
    <property type="match status" value="1"/>
</dbReference>
<evidence type="ECO:0000313" key="4">
    <source>
        <dbReference type="Proteomes" id="UP000322079"/>
    </source>
</evidence>
<keyword evidence="4" id="KW-1185">Reference proteome</keyword>
<dbReference type="InterPro" id="IPR004276">
    <property type="entry name" value="GlycoTrans_28_N"/>
</dbReference>
<dbReference type="AlphaFoldDB" id="A0A5C1DK71"/>
<organism evidence="3 4">
    <name type="scientific">Chromobacterium paludis</name>
    <dbReference type="NCBI Taxonomy" id="2605945"/>
    <lineage>
        <taxon>Bacteria</taxon>
        <taxon>Pseudomonadati</taxon>
        <taxon>Pseudomonadota</taxon>
        <taxon>Betaproteobacteria</taxon>
        <taxon>Neisseriales</taxon>
        <taxon>Chromobacteriaceae</taxon>
        <taxon>Chromobacterium</taxon>
    </lineage>
</organism>
<dbReference type="Proteomes" id="UP000322079">
    <property type="component" value="Chromosome"/>
</dbReference>
<dbReference type="GO" id="GO:0016758">
    <property type="term" value="F:hexosyltransferase activity"/>
    <property type="evidence" value="ECO:0007669"/>
    <property type="project" value="InterPro"/>
</dbReference>
<feature type="domain" description="Erythromycin biosynthesis protein CIII-like C-terminal" evidence="2">
    <location>
        <begin position="315"/>
        <end position="420"/>
    </location>
</feature>
<dbReference type="SUPFAM" id="SSF53756">
    <property type="entry name" value="UDP-Glycosyltransferase/glycogen phosphorylase"/>
    <property type="match status" value="1"/>
</dbReference>
<protein>
    <submittedName>
        <fullName evidence="3">Glycosyltransferase family 1 protein</fullName>
    </submittedName>
</protein>
<evidence type="ECO:0000259" key="1">
    <source>
        <dbReference type="Pfam" id="PF03033"/>
    </source>
</evidence>
<accession>A0A5C1DK71</accession>
<dbReference type="Gene3D" id="3.40.50.2000">
    <property type="entry name" value="Glycogen Phosphorylase B"/>
    <property type="match status" value="2"/>
</dbReference>